<reference evidence="2" key="1">
    <citation type="submission" date="2019-08" db="EMBL/GenBank/DDBJ databases">
        <authorList>
            <person name="Kucharzyk K."/>
            <person name="Murdoch R.W."/>
            <person name="Higgins S."/>
            <person name="Loffler F."/>
        </authorList>
    </citation>
    <scope>NUCLEOTIDE SEQUENCE</scope>
</reference>
<keyword evidence="1" id="KW-1133">Transmembrane helix</keyword>
<gene>
    <name evidence="2" type="ORF">SDC9_85600</name>
</gene>
<name>A0A644ZDZ1_9ZZZZ</name>
<protein>
    <submittedName>
        <fullName evidence="2">Uncharacterized protein</fullName>
    </submittedName>
</protein>
<feature type="transmembrane region" description="Helical" evidence="1">
    <location>
        <begin position="126"/>
        <end position="146"/>
    </location>
</feature>
<accession>A0A644ZDZ1</accession>
<sequence>MESTLYIEVMTPEASPRQGATVRARAGRAYAIRFGTASVLYTVLMLVGMPLARSQPAGSFARYALVCLPVIGVAIGVRALWRLVHEADELQSRRLMEALNVSIAGTILVTFCLGMMQVVGAPALPWFWVIPVWAASFGIGVARTAWKYR</sequence>
<proteinExistence type="predicted"/>
<dbReference type="EMBL" id="VSSQ01008478">
    <property type="protein sequence ID" value="MPM38969.1"/>
    <property type="molecule type" value="Genomic_DNA"/>
</dbReference>
<feature type="transmembrane region" description="Helical" evidence="1">
    <location>
        <begin position="60"/>
        <end position="81"/>
    </location>
</feature>
<comment type="caution">
    <text evidence="2">The sequence shown here is derived from an EMBL/GenBank/DDBJ whole genome shotgun (WGS) entry which is preliminary data.</text>
</comment>
<keyword evidence="1" id="KW-0812">Transmembrane</keyword>
<feature type="transmembrane region" description="Helical" evidence="1">
    <location>
        <begin position="101"/>
        <end position="120"/>
    </location>
</feature>
<keyword evidence="1" id="KW-0472">Membrane</keyword>
<organism evidence="2">
    <name type="scientific">bioreactor metagenome</name>
    <dbReference type="NCBI Taxonomy" id="1076179"/>
    <lineage>
        <taxon>unclassified sequences</taxon>
        <taxon>metagenomes</taxon>
        <taxon>ecological metagenomes</taxon>
    </lineage>
</organism>
<dbReference type="AlphaFoldDB" id="A0A644ZDZ1"/>
<feature type="transmembrane region" description="Helical" evidence="1">
    <location>
        <begin position="30"/>
        <end position="48"/>
    </location>
</feature>
<evidence type="ECO:0000256" key="1">
    <source>
        <dbReference type="SAM" id="Phobius"/>
    </source>
</evidence>
<evidence type="ECO:0000313" key="2">
    <source>
        <dbReference type="EMBL" id="MPM38969.1"/>
    </source>
</evidence>